<evidence type="ECO:0000256" key="2">
    <source>
        <dbReference type="ARBA" id="ARBA00008335"/>
    </source>
</evidence>
<feature type="transmembrane region" description="Helical" evidence="8">
    <location>
        <begin position="53"/>
        <end position="73"/>
    </location>
</feature>
<comment type="caution">
    <text evidence="10">The sequence shown here is derived from an EMBL/GenBank/DDBJ whole genome shotgun (WGS) entry which is preliminary data.</text>
</comment>
<dbReference type="AlphaFoldDB" id="A0A2W5MZP0"/>
<feature type="transmembrane region" description="Helical" evidence="8">
    <location>
        <begin position="287"/>
        <end position="309"/>
    </location>
</feature>
<organism evidence="10 11">
    <name type="scientific">Rhodovulum sulfidophilum</name>
    <name type="common">Rhodobacter sulfidophilus</name>
    <dbReference type="NCBI Taxonomy" id="35806"/>
    <lineage>
        <taxon>Bacteria</taxon>
        <taxon>Pseudomonadati</taxon>
        <taxon>Pseudomonadota</taxon>
        <taxon>Alphaproteobacteria</taxon>
        <taxon>Rhodobacterales</taxon>
        <taxon>Paracoccaceae</taxon>
        <taxon>Rhodovulum</taxon>
    </lineage>
</organism>
<dbReference type="PANTHER" id="PTHR43271:SF1">
    <property type="entry name" value="INNER MEMBRANE TRANSPORT PROTEIN YNFM"/>
    <property type="match status" value="1"/>
</dbReference>
<sequence>MSTIPLRPRPSLSLPLPRPLPGFAPSLATTVARAPRADRWICLGSAEYRRANAAMFLAGFASFSLIYCVQPLLHTFTESFGVSPAQSALALSLTTGLLAVAIVLASAASQALGRRGLMFASMGLASLLNLAAALAPGWGTLLAARALEGLVLGGVPAVAMTWLAEEIDPKDLGRTMGLYIAGTAFGAMAGRVGIGMLTEFLSWRIALGALGTACLFSALSFFALLPRSRNFERRPGFDLHFHLAAWGGHLRNDALLRLYATGFLLSGIFVAPFNYTTFRLAQAPFGFGPTAVSLLFLVFGFGMIASPVAGGLMDRLGRRPVLLGGFLISLAGLGLTLLGSLAAIVAGVALMTIGFFVGHSAASGAVGRLATTARGHATSLYLFFYYMGASVVGFGGGFAWQAGGWGAVVALGVALATTGAVLSATTRVAR</sequence>
<accession>A0A2W5MZP0</accession>
<dbReference type="CDD" id="cd17324">
    <property type="entry name" value="MFS_NepI_like"/>
    <property type="match status" value="1"/>
</dbReference>
<dbReference type="PROSITE" id="PS50850">
    <property type="entry name" value="MFS"/>
    <property type="match status" value="1"/>
</dbReference>
<feature type="transmembrane region" description="Helical" evidence="8">
    <location>
        <begin position="256"/>
        <end position="275"/>
    </location>
</feature>
<evidence type="ECO:0000259" key="9">
    <source>
        <dbReference type="PROSITE" id="PS50850"/>
    </source>
</evidence>
<evidence type="ECO:0000256" key="5">
    <source>
        <dbReference type="ARBA" id="ARBA00022692"/>
    </source>
</evidence>
<proteinExistence type="inferred from homology"/>
<dbReference type="Pfam" id="PF07690">
    <property type="entry name" value="MFS_1"/>
    <property type="match status" value="1"/>
</dbReference>
<comment type="similarity">
    <text evidence="2">Belongs to the major facilitator superfamily.</text>
</comment>
<feature type="transmembrane region" description="Helical" evidence="8">
    <location>
        <begin position="379"/>
        <end position="399"/>
    </location>
</feature>
<dbReference type="InterPro" id="IPR036259">
    <property type="entry name" value="MFS_trans_sf"/>
</dbReference>
<comment type="subcellular location">
    <subcellularLocation>
        <location evidence="1">Cell membrane</location>
        <topology evidence="1">Multi-pass membrane protein</topology>
    </subcellularLocation>
</comment>
<evidence type="ECO:0000256" key="4">
    <source>
        <dbReference type="ARBA" id="ARBA00022475"/>
    </source>
</evidence>
<dbReference type="InterPro" id="IPR005829">
    <property type="entry name" value="Sugar_transporter_CS"/>
</dbReference>
<evidence type="ECO:0000256" key="8">
    <source>
        <dbReference type="SAM" id="Phobius"/>
    </source>
</evidence>
<evidence type="ECO:0000256" key="7">
    <source>
        <dbReference type="ARBA" id="ARBA00023136"/>
    </source>
</evidence>
<dbReference type="Gene3D" id="1.20.1250.20">
    <property type="entry name" value="MFS general substrate transporter like domains"/>
    <property type="match status" value="1"/>
</dbReference>
<keyword evidence="7 8" id="KW-0472">Membrane</keyword>
<feature type="transmembrane region" description="Helical" evidence="8">
    <location>
        <begin position="344"/>
        <end position="367"/>
    </location>
</feature>
<evidence type="ECO:0000313" key="11">
    <source>
        <dbReference type="Proteomes" id="UP000249185"/>
    </source>
</evidence>
<evidence type="ECO:0000256" key="6">
    <source>
        <dbReference type="ARBA" id="ARBA00022989"/>
    </source>
</evidence>
<feature type="transmembrane region" description="Helical" evidence="8">
    <location>
        <begin position="203"/>
        <end position="225"/>
    </location>
</feature>
<dbReference type="Proteomes" id="UP000249185">
    <property type="component" value="Unassembled WGS sequence"/>
</dbReference>
<feature type="domain" description="Major facilitator superfamily (MFS) profile" evidence="9">
    <location>
        <begin position="47"/>
        <end position="430"/>
    </location>
</feature>
<keyword evidence="5 8" id="KW-0812">Transmembrane</keyword>
<feature type="transmembrane region" description="Helical" evidence="8">
    <location>
        <begin position="405"/>
        <end position="424"/>
    </location>
</feature>
<dbReference type="GO" id="GO:0022857">
    <property type="term" value="F:transmembrane transporter activity"/>
    <property type="evidence" value="ECO:0007669"/>
    <property type="project" value="InterPro"/>
</dbReference>
<evidence type="ECO:0000256" key="3">
    <source>
        <dbReference type="ARBA" id="ARBA00022448"/>
    </source>
</evidence>
<keyword evidence="3" id="KW-0813">Transport</keyword>
<gene>
    <name evidence="10" type="ORF">DI556_22440</name>
</gene>
<dbReference type="PROSITE" id="PS00216">
    <property type="entry name" value="SUGAR_TRANSPORT_1"/>
    <property type="match status" value="1"/>
</dbReference>
<dbReference type="InterPro" id="IPR011701">
    <property type="entry name" value="MFS"/>
</dbReference>
<dbReference type="SUPFAM" id="SSF103473">
    <property type="entry name" value="MFS general substrate transporter"/>
    <property type="match status" value="1"/>
</dbReference>
<feature type="transmembrane region" description="Helical" evidence="8">
    <location>
        <begin position="85"/>
        <end position="105"/>
    </location>
</feature>
<dbReference type="InterPro" id="IPR020846">
    <property type="entry name" value="MFS_dom"/>
</dbReference>
<dbReference type="EMBL" id="QFPW01000047">
    <property type="protein sequence ID" value="PZQ45609.1"/>
    <property type="molecule type" value="Genomic_DNA"/>
</dbReference>
<evidence type="ECO:0000256" key="1">
    <source>
        <dbReference type="ARBA" id="ARBA00004651"/>
    </source>
</evidence>
<protein>
    <submittedName>
        <fullName evidence="10">MFS transporter</fullName>
    </submittedName>
</protein>
<feature type="transmembrane region" description="Helical" evidence="8">
    <location>
        <begin position="142"/>
        <end position="164"/>
    </location>
</feature>
<keyword evidence="6 8" id="KW-1133">Transmembrane helix</keyword>
<name>A0A2W5MZP0_RHOSU</name>
<feature type="transmembrane region" description="Helical" evidence="8">
    <location>
        <begin position="321"/>
        <end position="338"/>
    </location>
</feature>
<feature type="transmembrane region" description="Helical" evidence="8">
    <location>
        <begin position="117"/>
        <end position="136"/>
    </location>
</feature>
<evidence type="ECO:0000313" key="10">
    <source>
        <dbReference type="EMBL" id="PZQ45609.1"/>
    </source>
</evidence>
<reference evidence="10 11" key="1">
    <citation type="submission" date="2017-08" db="EMBL/GenBank/DDBJ databases">
        <title>Infants hospitalized years apart are colonized by the same room-sourced microbial strains.</title>
        <authorList>
            <person name="Brooks B."/>
            <person name="Olm M.R."/>
            <person name="Firek B.A."/>
            <person name="Baker R."/>
            <person name="Thomas B.C."/>
            <person name="Morowitz M.J."/>
            <person name="Banfield J.F."/>
        </authorList>
    </citation>
    <scope>NUCLEOTIDE SEQUENCE [LARGE SCALE GENOMIC DNA]</scope>
    <source>
        <strain evidence="10">S2_005_002_R2_34</strain>
    </source>
</reference>
<dbReference type="GO" id="GO:0005886">
    <property type="term" value="C:plasma membrane"/>
    <property type="evidence" value="ECO:0007669"/>
    <property type="project" value="UniProtKB-SubCell"/>
</dbReference>
<feature type="transmembrane region" description="Helical" evidence="8">
    <location>
        <begin position="176"/>
        <end position="197"/>
    </location>
</feature>
<dbReference type="PANTHER" id="PTHR43271">
    <property type="entry name" value="BLL2771 PROTEIN"/>
    <property type="match status" value="1"/>
</dbReference>
<keyword evidence="4" id="KW-1003">Cell membrane</keyword>